<dbReference type="Pfam" id="PF00248">
    <property type="entry name" value="Aldo_ket_red"/>
    <property type="match status" value="1"/>
</dbReference>
<comment type="caution">
    <text evidence="5">The sequence shown here is derived from an EMBL/GenBank/DDBJ whole genome shotgun (WGS) entry which is preliminary data.</text>
</comment>
<dbReference type="FunFam" id="3.20.20.100:FF:000004">
    <property type="entry name" value="Oxidoreductase, aldo/keto reductase"/>
    <property type="match status" value="1"/>
</dbReference>
<evidence type="ECO:0000313" key="6">
    <source>
        <dbReference type="Proteomes" id="UP000279236"/>
    </source>
</evidence>
<dbReference type="RefSeq" id="XP_028474828.1">
    <property type="nucleotide sequence ID" value="XM_028624660.1"/>
</dbReference>
<dbReference type="GeneID" id="39593914"/>
<evidence type="ECO:0000313" key="5">
    <source>
        <dbReference type="EMBL" id="RSH79719.1"/>
    </source>
</evidence>
<dbReference type="InterPro" id="IPR050523">
    <property type="entry name" value="AKR_Detox_Biosynth"/>
</dbReference>
<evidence type="ECO:0000256" key="3">
    <source>
        <dbReference type="ARBA" id="ARBA00023002"/>
    </source>
</evidence>
<dbReference type="InterPro" id="IPR023210">
    <property type="entry name" value="NADP_OxRdtase_dom"/>
</dbReference>
<dbReference type="CDD" id="cd19079">
    <property type="entry name" value="AKR_EcYajO-like"/>
    <property type="match status" value="1"/>
</dbReference>
<dbReference type="EMBL" id="RSCE01000009">
    <property type="protein sequence ID" value="RSH79719.1"/>
    <property type="molecule type" value="Genomic_DNA"/>
</dbReference>
<reference evidence="5 6" key="1">
    <citation type="submission" date="2018-11" db="EMBL/GenBank/DDBJ databases">
        <title>Genome sequence of Apiotrichum porosum DSM 27194.</title>
        <authorList>
            <person name="Aliyu H."/>
            <person name="Gorte O."/>
            <person name="Ochsenreither K."/>
        </authorList>
    </citation>
    <scope>NUCLEOTIDE SEQUENCE [LARGE SCALE GENOMIC DNA]</scope>
    <source>
        <strain evidence="5 6">DSM 27194</strain>
    </source>
</reference>
<proteinExistence type="inferred from homology"/>
<evidence type="ECO:0000256" key="1">
    <source>
        <dbReference type="ARBA" id="ARBA00006515"/>
    </source>
</evidence>
<accession>A0A427XLC1</accession>
<feature type="domain" description="NADP-dependent oxidoreductase" evidence="4">
    <location>
        <begin position="24"/>
        <end position="341"/>
    </location>
</feature>
<dbReference type="GO" id="GO:0016491">
    <property type="term" value="F:oxidoreductase activity"/>
    <property type="evidence" value="ECO:0007669"/>
    <property type="project" value="UniProtKB-KW"/>
</dbReference>
<keyword evidence="3" id="KW-0560">Oxidoreductase</keyword>
<protein>
    <recommendedName>
        <fullName evidence="4">NADP-dependent oxidoreductase domain-containing protein</fullName>
    </recommendedName>
</protein>
<dbReference type="PANTHER" id="PTHR43364:SF4">
    <property type="entry name" value="NAD(P)-LINKED OXIDOREDUCTASE SUPERFAMILY PROTEIN"/>
    <property type="match status" value="1"/>
</dbReference>
<keyword evidence="2" id="KW-0521">NADP</keyword>
<dbReference type="PANTHER" id="PTHR43364">
    <property type="entry name" value="NADH-SPECIFIC METHYLGLYOXAL REDUCTASE-RELATED"/>
    <property type="match status" value="1"/>
</dbReference>
<dbReference type="Gene3D" id="3.20.20.100">
    <property type="entry name" value="NADP-dependent oxidoreductase domain"/>
    <property type="match status" value="1"/>
</dbReference>
<dbReference type="InterPro" id="IPR036812">
    <property type="entry name" value="NAD(P)_OxRdtase_dom_sf"/>
</dbReference>
<dbReference type="InterPro" id="IPR005399">
    <property type="entry name" value="K_chnl_volt-dep_bsu_KCNAB-rel"/>
</dbReference>
<gene>
    <name evidence="5" type="ORF">EHS24_009371</name>
</gene>
<dbReference type="STRING" id="105984.A0A427XLC1"/>
<dbReference type="GO" id="GO:0005829">
    <property type="term" value="C:cytosol"/>
    <property type="evidence" value="ECO:0007669"/>
    <property type="project" value="UniProtKB-ARBA"/>
</dbReference>
<comment type="similarity">
    <text evidence="1">Belongs to the shaker potassium channel beta subunit family.</text>
</comment>
<evidence type="ECO:0000256" key="2">
    <source>
        <dbReference type="ARBA" id="ARBA00022857"/>
    </source>
</evidence>
<dbReference type="PRINTS" id="PR01577">
    <property type="entry name" value="KCNABCHANNEL"/>
</dbReference>
<dbReference type="OrthoDB" id="48988at2759"/>
<sequence length="352" mass="39251">MSVAPVDKKIGYVRLGKSGLKVSRLILGCMSYGSSSHESWILDEAESISHIRYAYEQGINTFDTANVYSNGMSEIVLGKAIKEIGMPRESIVVLTKVYFPVSGPGKPKAGPGDLNTPDMVNNHGLSRKHIFASIKASLERMQLDYVDVLQCHRFDYDTPIEETMHALHDVVQAGLARYIGMSSCFAYQFQQMQNYAITNKLTPFISMQNFHNGVYREEEREMVPTLKMYGAGMIPWSPLSRGFLARPVGAEKTVREKTDGAYTNRNPELMADDSRVAINKRIEEIAKERGITMAQVAIAWSLSNDFVTAPIVGTTKLASLKELIDATHIELTPEEKKSIDEPYLPRPIIGHS</sequence>
<dbReference type="Proteomes" id="UP000279236">
    <property type="component" value="Unassembled WGS sequence"/>
</dbReference>
<dbReference type="AlphaFoldDB" id="A0A427XLC1"/>
<organism evidence="5 6">
    <name type="scientific">Apiotrichum porosum</name>
    <dbReference type="NCBI Taxonomy" id="105984"/>
    <lineage>
        <taxon>Eukaryota</taxon>
        <taxon>Fungi</taxon>
        <taxon>Dikarya</taxon>
        <taxon>Basidiomycota</taxon>
        <taxon>Agaricomycotina</taxon>
        <taxon>Tremellomycetes</taxon>
        <taxon>Trichosporonales</taxon>
        <taxon>Trichosporonaceae</taxon>
        <taxon>Apiotrichum</taxon>
    </lineage>
</organism>
<evidence type="ECO:0000259" key="4">
    <source>
        <dbReference type="Pfam" id="PF00248"/>
    </source>
</evidence>
<dbReference type="SUPFAM" id="SSF51430">
    <property type="entry name" value="NAD(P)-linked oxidoreductase"/>
    <property type="match status" value="1"/>
</dbReference>
<keyword evidence="6" id="KW-1185">Reference proteome</keyword>
<name>A0A427XLC1_9TREE</name>